<dbReference type="OrthoDB" id="3105562at2759"/>
<reference evidence="2 3" key="1">
    <citation type="submission" date="2019-12" db="EMBL/GenBank/DDBJ databases">
        <authorList>
            <person name="Floudas D."/>
            <person name="Bentzer J."/>
            <person name="Ahren D."/>
            <person name="Johansson T."/>
            <person name="Persson P."/>
            <person name="Tunlid A."/>
        </authorList>
    </citation>
    <scope>NUCLEOTIDE SEQUENCE [LARGE SCALE GENOMIC DNA]</scope>
    <source>
        <strain evidence="2 3">CBS 102.39</strain>
    </source>
</reference>
<name>A0A8H4QTG5_9AGAR</name>
<sequence length="123" mass="13523">MTGNEGSDSYEHSKALGYSGERHFSLTKTSLASYVKVKGKGKKTKELEADIEEGEKMKQKTEKERNSEFSNACVESASQALRVASHSIEVRTWRAECALAANDIESAGGDMTRPTSFNLPPNY</sequence>
<dbReference type="AlphaFoldDB" id="A0A8H4QTG5"/>
<keyword evidence="3" id="KW-1185">Reference proteome</keyword>
<evidence type="ECO:0000256" key="1">
    <source>
        <dbReference type="SAM" id="MobiDB-lite"/>
    </source>
</evidence>
<dbReference type="EMBL" id="JAACJL010000032">
    <property type="protein sequence ID" value="KAF4616057.1"/>
    <property type="molecule type" value="Genomic_DNA"/>
</dbReference>
<gene>
    <name evidence="2" type="ORF">D9613_011298</name>
</gene>
<organism evidence="2 3">
    <name type="scientific">Agrocybe pediades</name>
    <dbReference type="NCBI Taxonomy" id="84607"/>
    <lineage>
        <taxon>Eukaryota</taxon>
        <taxon>Fungi</taxon>
        <taxon>Dikarya</taxon>
        <taxon>Basidiomycota</taxon>
        <taxon>Agaricomycotina</taxon>
        <taxon>Agaricomycetes</taxon>
        <taxon>Agaricomycetidae</taxon>
        <taxon>Agaricales</taxon>
        <taxon>Agaricineae</taxon>
        <taxon>Strophariaceae</taxon>
        <taxon>Agrocybe</taxon>
    </lineage>
</organism>
<comment type="caution">
    <text evidence="2">The sequence shown here is derived from an EMBL/GenBank/DDBJ whole genome shotgun (WGS) entry which is preliminary data.</text>
</comment>
<evidence type="ECO:0000313" key="3">
    <source>
        <dbReference type="Proteomes" id="UP000521872"/>
    </source>
</evidence>
<accession>A0A8H4QTG5</accession>
<dbReference type="InterPro" id="IPR011990">
    <property type="entry name" value="TPR-like_helical_dom_sf"/>
</dbReference>
<dbReference type="Gene3D" id="1.25.40.10">
    <property type="entry name" value="Tetratricopeptide repeat domain"/>
    <property type="match status" value="1"/>
</dbReference>
<evidence type="ECO:0000313" key="2">
    <source>
        <dbReference type="EMBL" id="KAF4616057.1"/>
    </source>
</evidence>
<feature type="region of interest" description="Disordered" evidence="1">
    <location>
        <begin position="42"/>
        <end position="70"/>
    </location>
</feature>
<proteinExistence type="predicted"/>
<feature type="compositionally biased region" description="Basic and acidic residues" evidence="1">
    <location>
        <begin position="44"/>
        <end position="67"/>
    </location>
</feature>
<dbReference type="Proteomes" id="UP000521872">
    <property type="component" value="Unassembled WGS sequence"/>
</dbReference>
<protein>
    <submittedName>
        <fullName evidence="2">Uncharacterized protein</fullName>
    </submittedName>
</protein>